<evidence type="ECO:0000313" key="1">
    <source>
        <dbReference type="Proteomes" id="UP000887565"/>
    </source>
</evidence>
<dbReference type="Proteomes" id="UP000887565">
    <property type="component" value="Unplaced"/>
</dbReference>
<proteinExistence type="predicted"/>
<sequence>MDFCDGHCCSRYGRCRAVQSVLEQLPPSVRKPLQYNAFTVERCRFKGSFCSHDPVHEKATISNHRRTTCPKYPVNVSYTLAFRTSSQPLFVLDENKYDLVFLPIR</sequence>
<keyword evidence="1" id="KW-1185">Reference proteome</keyword>
<accession>A0A915L5T0</accession>
<dbReference type="WBParaSite" id="nRc.2.0.1.t46122-RA">
    <property type="protein sequence ID" value="nRc.2.0.1.t46122-RA"/>
    <property type="gene ID" value="nRc.2.0.1.g46122"/>
</dbReference>
<reference evidence="2" key="1">
    <citation type="submission" date="2022-11" db="UniProtKB">
        <authorList>
            <consortium name="WormBaseParasite"/>
        </authorList>
    </citation>
    <scope>IDENTIFICATION</scope>
</reference>
<dbReference type="AlphaFoldDB" id="A0A915L5T0"/>
<evidence type="ECO:0000313" key="2">
    <source>
        <dbReference type="WBParaSite" id="nRc.2.0.1.t46122-RA"/>
    </source>
</evidence>
<organism evidence="1 2">
    <name type="scientific">Romanomermis culicivorax</name>
    <name type="common">Nematode worm</name>
    <dbReference type="NCBI Taxonomy" id="13658"/>
    <lineage>
        <taxon>Eukaryota</taxon>
        <taxon>Metazoa</taxon>
        <taxon>Ecdysozoa</taxon>
        <taxon>Nematoda</taxon>
        <taxon>Enoplea</taxon>
        <taxon>Dorylaimia</taxon>
        <taxon>Mermithida</taxon>
        <taxon>Mermithoidea</taxon>
        <taxon>Mermithidae</taxon>
        <taxon>Romanomermis</taxon>
    </lineage>
</organism>
<name>A0A915L5T0_ROMCU</name>
<protein>
    <submittedName>
        <fullName evidence="2">Uncharacterized protein</fullName>
    </submittedName>
</protein>